<organism evidence="1 2">
    <name type="scientific">Azohydromonas caseinilytica</name>
    <dbReference type="NCBI Taxonomy" id="2728836"/>
    <lineage>
        <taxon>Bacteria</taxon>
        <taxon>Pseudomonadati</taxon>
        <taxon>Pseudomonadota</taxon>
        <taxon>Betaproteobacteria</taxon>
        <taxon>Burkholderiales</taxon>
        <taxon>Sphaerotilaceae</taxon>
        <taxon>Azohydromonas</taxon>
    </lineage>
</organism>
<evidence type="ECO:0000313" key="2">
    <source>
        <dbReference type="Proteomes" id="UP000574067"/>
    </source>
</evidence>
<evidence type="ECO:0000313" key="1">
    <source>
        <dbReference type="EMBL" id="NML17811.1"/>
    </source>
</evidence>
<dbReference type="InterPro" id="IPR014747">
    <property type="entry name" value="Bac_photo_RC_H_C"/>
</dbReference>
<dbReference type="GO" id="GO:0019684">
    <property type="term" value="P:photosynthesis, light reaction"/>
    <property type="evidence" value="ECO:0007669"/>
    <property type="project" value="InterPro"/>
</dbReference>
<dbReference type="EMBL" id="JABBFW010000022">
    <property type="protein sequence ID" value="NML17811.1"/>
    <property type="molecule type" value="Genomic_DNA"/>
</dbReference>
<keyword evidence="2" id="KW-1185">Reference proteome</keyword>
<dbReference type="SUPFAM" id="SSF50346">
    <property type="entry name" value="PRC-barrel domain"/>
    <property type="match status" value="2"/>
</dbReference>
<gene>
    <name evidence="1" type="ORF">HHL10_22830</name>
</gene>
<dbReference type="AlphaFoldDB" id="A0A848FJ00"/>
<comment type="caution">
    <text evidence="1">The sequence shown here is derived from an EMBL/GenBank/DDBJ whole genome shotgun (WGS) entry which is preliminary data.</text>
</comment>
<accession>A0A848FJ00</accession>
<dbReference type="Gene3D" id="3.90.50.10">
    <property type="entry name" value="Photosynthetic Reaction Center, subunit H, domain 2"/>
    <property type="match status" value="2"/>
</dbReference>
<dbReference type="InterPro" id="IPR011033">
    <property type="entry name" value="PRC_barrel-like_sf"/>
</dbReference>
<protein>
    <submittedName>
        <fullName evidence="1">PRC-barrel domain containing protein</fullName>
    </submittedName>
</protein>
<proteinExistence type="predicted"/>
<dbReference type="Proteomes" id="UP000574067">
    <property type="component" value="Unassembled WGS sequence"/>
</dbReference>
<dbReference type="RefSeq" id="WP_169162709.1">
    <property type="nucleotide sequence ID" value="NZ_JABBFW010000022.1"/>
</dbReference>
<sequence length="256" mass="28543">MLCSIKELAGLPLAATDGDIGHATEAYFDDLRWVIRHLVVDTGGWLTGRKVLIAPQAIQGIDRARHRIEVALARGQIEAEPDIDTARPVSRQHEIAIYDHYGWPYWWQGDSMVDTTAHALAGMVLAPPSPGAGLPPGAAAQVEAESAQDDPHLRSSTEVVGYHVAARDGDIGHIADFLFDERTWAIAFAVVDTGHWLAGRQVLIEPRWIERIDWAGRKVWVQLTRAAVESSPRYRHGEPLQEEQFRKVQRHFESSE</sequence>
<name>A0A848FJ00_9BURK</name>
<dbReference type="GO" id="GO:0030077">
    <property type="term" value="C:plasma membrane light-harvesting complex"/>
    <property type="evidence" value="ECO:0007669"/>
    <property type="project" value="InterPro"/>
</dbReference>
<reference evidence="1 2" key="1">
    <citation type="submission" date="2020-04" db="EMBL/GenBank/DDBJ databases">
        <title>Azohydromonas sp. isolated from soil.</title>
        <authorList>
            <person name="Dahal R.H."/>
        </authorList>
    </citation>
    <scope>NUCLEOTIDE SEQUENCE [LARGE SCALE GENOMIC DNA]</scope>
    <source>
        <strain evidence="1 2">G-1-1-14</strain>
    </source>
</reference>